<sequence length="335" mass="36077">MASQGLKPIHVTAIPSAVTCRATIIAALLAILSAIGCSKSDAAGDDVMDYTVSVNVTFDMRYVGNPPPAGMSLFLYPIDESLEARRFDFKGVTGGKIDIKPGRYSVICYNNDTHGVDFRNTGRYDTHEAYTRPSTVIQSPDGNNLPVAPGAEDEQLLICPDPMTGTSISNVSLKSNDVTLALQPRRLTDTYRYEITDVTNIGRVTSVFASISGMTSSLLLCDGNPGSECATLVGESVSDGMSRITGEFVTFRHDNGCNASHHLMLYVWTDDGKLHCLGGSDTRFDMTEKLHQSGESGSVTLTVSGLEIPQSDDPEGTGYTHDIDDWSIIDTDIDI</sequence>
<gene>
    <name evidence="1" type="ORF">E7746_01010</name>
</gene>
<keyword evidence="2" id="KW-1185">Reference proteome</keyword>
<evidence type="ECO:0000313" key="1">
    <source>
        <dbReference type="EMBL" id="QCD34559.1"/>
    </source>
</evidence>
<accession>A0A4P7VPA8</accession>
<dbReference type="InterPro" id="IPR033410">
    <property type="entry name" value="DUF5119"/>
</dbReference>
<protein>
    <submittedName>
        <fullName evidence="1">DUF5119 domain-containing protein</fullName>
    </submittedName>
</protein>
<proteinExistence type="predicted"/>
<evidence type="ECO:0000313" key="2">
    <source>
        <dbReference type="Proteomes" id="UP000297031"/>
    </source>
</evidence>
<dbReference type="Proteomes" id="UP000297031">
    <property type="component" value="Chromosome"/>
</dbReference>
<organism evidence="1 2">
    <name type="scientific">Muribaculum gordoncarteri</name>
    <dbReference type="NCBI Taxonomy" id="2530390"/>
    <lineage>
        <taxon>Bacteria</taxon>
        <taxon>Pseudomonadati</taxon>
        <taxon>Bacteroidota</taxon>
        <taxon>Bacteroidia</taxon>
        <taxon>Bacteroidales</taxon>
        <taxon>Muribaculaceae</taxon>
        <taxon>Muribaculum</taxon>
    </lineage>
</organism>
<dbReference type="OrthoDB" id="1100731at2"/>
<dbReference type="RefSeq" id="WP_136409560.1">
    <property type="nucleotide sequence ID" value="NZ_CP039393.1"/>
</dbReference>
<reference evidence="1 2" key="1">
    <citation type="submission" date="2019-02" db="EMBL/GenBank/DDBJ databases">
        <title>Isolation and identification of novel species under the genus Muribaculum.</title>
        <authorList>
            <person name="Miyake S."/>
            <person name="Ding Y."/>
            <person name="Low A."/>
            <person name="Soh M."/>
            <person name="Seedorf H."/>
        </authorList>
    </citation>
    <scope>NUCLEOTIDE SEQUENCE [LARGE SCALE GENOMIC DNA]</scope>
    <source>
        <strain evidence="1 2">TLL-A4</strain>
    </source>
</reference>
<dbReference type="AlphaFoldDB" id="A0A4P7VPA8"/>
<dbReference type="EMBL" id="CP039393">
    <property type="protein sequence ID" value="QCD34559.1"/>
    <property type="molecule type" value="Genomic_DNA"/>
</dbReference>
<dbReference type="KEGG" id="mgod:E7746_01010"/>
<dbReference type="Pfam" id="PF17145">
    <property type="entry name" value="DUF5119"/>
    <property type="match status" value="1"/>
</dbReference>
<name>A0A4P7VPA8_9BACT</name>